<sequence>MLVYRIAGSKYAHDLSGMGAALFGGRWNKKGIPVLYTSESQALSLLETVVNTPPMLVPQMELLILKIPDDSIEEIKGDALPKNWFKYPAPTILAEMGSKWAIQKSTLALKVPSSIIPSSFNYLLNCWHPRFSEVELLSREIFHFDPRLKK</sequence>
<keyword evidence="3" id="KW-1185">Reference proteome</keyword>
<accession>A0A1H3U6Z5</accession>
<dbReference type="SMART" id="SM00953">
    <property type="entry name" value="RES"/>
    <property type="match status" value="1"/>
</dbReference>
<dbReference type="InterPro" id="IPR014914">
    <property type="entry name" value="RES_dom"/>
</dbReference>
<proteinExistence type="predicted"/>
<organism evidence="2 3">
    <name type="scientific">Rhodonellum ikkaensis</name>
    <dbReference type="NCBI Taxonomy" id="336829"/>
    <lineage>
        <taxon>Bacteria</taxon>
        <taxon>Pseudomonadati</taxon>
        <taxon>Bacteroidota</taxon>
        <taxon>Cytophagia</taxon>
        <taxon>Cytophagales</taxon>
        <taxon>Cytophagaceae</taxon>
        <taxon>Rhodonellum</taxon>
    </lineage>
</organism>
<protein>
    <submittedName>
        <fullName evidence="2">RES domain-containing protein</fullName>
    </submittedName>
</protein>
<dbReference type="EMBL" id="FNQC01000031">
    <property type="protein sequence ID" value="SDZ57861.1"/>
    <property type="molecule type" value="Genomic_DNA"/>
</dbReference>
<dbReference type="Pfam" id="PF08808">
    <property type="entry name" value="RES"/>
    <property type="match status" value="1"/>
</dbReference>
<name>A0A1H3U6Z5_9BACT</name>
<dbReference type="Proteomes" id="UP000199663">
    <property type="component" value="Unassembled WGS sequence"/>
</dbReference>
<evidence type="ECO:0000313" key="3">
    <source>
        <dbReference type="Proteomes" id="UP000199663"/>
    </source>
</evidence>
<feature type="domain" description="RES" evidence="1">
    <location>
        <begin position="14"/>
        <end position="138"/>
    </location>
</feature>
<evidence type="ECO:0000259" key="1">
    <source>
        <dbReference type="SMART" id="SM00953"/>
    </source>
</evidence>
<reference evidence="2 3" key="1">
    <citation type="submission" date="2016-10" db="EMBL/GenBank/DDBJ databases">
        <authorList>
            <person name="Varghese N."/>
            <person name="Submissions S."/>
        </authorList>
    </citation>
    <scope>NUCLEOTIDE SEQUENCE [LARGE SCALE GENOMIC DNA]</scope>
    <source>
        <strain evidence="2 3">DSM 17997</strain>
    </source>
</reference>
<evidence type="ECO:0000313" key="2">
    <source>
        <dbReference type="EMBL" id="SDZ57861.1"/>
    </source>
</evidence>
<comment type="caution">
    <text evidence="2">The sequence shown here is derived from an EMBL/GenBank/DDBJ whole genome shotgun (WGS) entry which is preliminary data.</text>
</comment>
<dbReference type="RefSeq" id="WP_019600646.1">
    <property type="nucleotide sequence ID" value="NZ_FNQC01000031.1"/>
</dbReference>
<gene>
    <name evidence="2" type="ORF">SAMN05444412_1319</name>
</gene>